<feature type="compositionally biased region" description="Low complexity" evidence="1">
    <location>
        <begin position="27"/>
        <end position="38"/>
    </location>
</feature>
<name>A0A845AIT4_9SPHN</name>
<organism evidence="3 4">
    <name type="scientific">Qipengyuania algicida</name>
    <dbReference type="NCBI Taxonomy" id="1836209"/>
    <lineage>
        <taxon>Bacteria</taxon>
        <taxon>Pseudomonadati</taxon>
        <taxon>Pseudomonadota</taxon>
        <taxon>Alphaproteobacteria</taxon>
        <taxon>Sphingomonadales</taxon>
        <taxon>Erythrobacteraceae</taxon>
        <taxon>Qipengyuania</taxon>
    </lineage>
</organism>
<feature type="region of interest" description="Disordered" evidence="1">
    <location>
        <begin position="21"/>
        <end position="46"/>
    </location>
</feature>
<keyword evidence="2" id="KW-0732">Signal</keyword>
<evidence type="ECO:0008006" key="5">
    <source>
        <dbReference type="Google" id="ProtNLM"/>
    </source>
</evidence>
<dbReference type="RefSeq" id="WP_160753044.1">
    <property type="nucleotide sequence ID" value="NZ_WTYA01000005.1"/>
</dbReference>
<dbReference type="EMBL" id="WTYA01000005">
    <property type="protein sequence ID" value="MXP28755.1"/>
    <property type="molecule type" value="Genomic_DNA"/>
</dbReference>
<evidence type="ECO:0000313" key="4">
    <source>
        <dbReference type="Proteomes" id="UP000439780"/>
    </source>
</evidence>
<evidence type="ECO:0000256" key="2">
    <source>
        <dbReference type="SAM" id="SignalP"/>
    </source>
</evidence>
<dbReference type="AlphaFoldDB" id="A0A845AIT4"/>
<reference evidence="3 4" key="1">
    <citation type="submission" date="2019-12" db="EMBL/GenBank/DDBJ databases">
        <title>Genomic-based taxomic classification of the family Erythrobacteraceae.</title>
        <authorList>
            <person name="Xu L."/>
        </authorList>
    </citation>
    <scope>NUCLEOTIDE SEQUENCE [LARGE SCALE GENOMIC DNA]</scope>
    <source>
        <strain evidence="3 4">KEMB 9005-328</strain>
    </source>
</reference>
<dbReference type="PROSITE" id="PS51257">
    <property type="entry name" value="PROKAR_LIPOPROTEIN"/>
    <property type="match status" value="1"/>
</dbReference>
<gene>
    <name evidence="3" type="ORF">GRI58_07965</name>
</gene>
<evidence type="ECO:0000256" key="1">
    <source>
        <dbReference type="SAM" id="MobiDB-lite"/>
    </source>
</evidence>
<keyword evidence="4" id="KW-1185">Reference proteome</keyword>
<feature type="chain" id="PRO_5032316011" description="Lipoprotein" evidence="2">
    <location>
        <begin position="18"/>
        <end position="121"/>
    </location>
</feature>
<comment type="caution">
    <text evidence="3">The sequence shown here is derived from an EMBL/GenBank/DDBJ whole genome shotgun (WGS) entry which is preliminary data.</text>
</comment>
<protein>
    <recommendedName>
        <fullName evidence="5">Lipoprotein</fullName>
    </recommendedName>
</protein>
<dbReference type="Proteomes" id="UP000439780">
    <property type="component" value="Unassembled WGS sequence"/>
</dbReference>
<proteinExistence type="predicted"/>
<dbReference type="OrthoDB" id="7409852at2"/>
<evidence type="ECO:0000313" key="3">
    <source>
        <dbReference type="EMBL" id="MXP28755.1"/>
    </source>
</evidence>
<accession>A0A845AIT4</accession>
<feature type="signal peptide" evidence="2">
    <location>
        <begin position="1"/>
        <end position="17"/>
    </location>
</feature>
<sequence length="121" mass="12718">MNRTTLLLALAPAFALAACGSQPTPQPTQTAVPTPTATINRLPPPDQETFSKVLAKACPDADKVVIATCKANGMGATSFICQFGLGKDKYLRNTATVDQKDGEYVLVDADKICAAHPKGKN</sequence>